<protein>
    <submittedName>
        <fullName evidence="1">Uncharacterized protein</fullName>
    </submittedName>
</protein>
<dbReference type="InterPro" id="IPR033536">
    <property type="entry name" value="Spata22"/>
</dbReference>
<name>A0A4E0RFL5_FASHE</name>
<evidence type="ECO:0000313" key="2">
    <source>
        <dbReference type="Proteomes" id="UP000230066"/>
    </source>
</evidence>
<accession>A0A4E0RFL5</accession>
<sequence>MICSCCKQKTQNASFSCNPMCADERRPNIQHISSHQQFESRRFPYLSNADENYISFDERKRTLPFQIPTAYSRVTCQSLSNPVSVQHITENNGKHPTTNCAHRLDEISQTTKYPTNSINFSKPVNCKPQVHFDNGIQESQNNGTSRELVYRKPNMYEMRRNDTAAAPVVFEESLRIIEIQIKRLRGISAQLKRCSSAEVLFEILGKCVSTVEQFINIPGFHFVLQEIQSNFYGATVDCAFYNFDELSIEIKPETIYRCVGRYHADRRVFQCFMIEPCDSESIRLLEELQIYSDREVAKLIQSNRRSEAKTARVVKVPYLGLGRHNYSRRESYSHER</sequence>
<proteinExistence type="predicted"/>
<dbReference type="PANTHER" id="PTHR35258">
    <property type="entry name" value="SPERMATOGENESIS-ASSOCIATED PROTEIN 22"/>
    <property type="match status" value="1"/>
</dbReference>
<organism evidence="1 2">
    <name type="scientific">Fasciola hepatica</name>
    <name type="common">Liver fluke</name>
    <dbReference type="NCBI Taxonomy" id="6192"/>
    <lineage>
        <taxon>Eukaryota</taxon>
        <taxon>Metazoa</taxon>
        <taxon>Spiralia</taxon>
        <taxon>Lophotrochozoa</taxon>
        <taxon>Platyhelminthes</taxon>
        <taxon>Trematoda</taxon>
        <taxon>Digenea</taxon>
        <taxon>Plagiorchiida</taxon>
        <taxon>Echinostomata</taxon>
        <taxon>Echinostomatoidea</taxon>
        <taxon>Fasciolidae</taxon>
        <taxon>Fasciola</taxon>
    </lineage>
</organism>
<comment type="caution">
    <text evidence="1">The sequence shown here is derived from an EMBL/GenBank/DDBJ whole genome shotgun (WGS) entry which is preliminary data.</text>
</comment>
<gene>
    <name evidence="1" type="ORF">D915_003724</name>
</gene>
<dbReference type="GO" id="GO:0007129">
    <property type="term" value="P:homologous chromosome pairing at meiosis"/>
    <property type="evidence" value="ECO:0007669"/>
    <property type="project" value="InterPro"/>
</dbReference>
<reference evidence="1" key="1">
    <citation type="submission" date="2019-03" db="EMBL/GenBank/DDBJ databases">
        <title>Improved annotation for the trematode Fasciola hepatica.</title>
        <authorList>
            <person name="Choi Y.-J."/>
            <person name="Martin J."/>
            <person name="Mitreva M."/>
        </authorList>
    </citation>
    <scope>NUCLEOTIDE SEQUENCE [LARGE SCALE GENOMIC DNA]</scope>
</reference>
<dbReference type="GO" id="GO:0007276">
    <property type="term" value="P:gamete generation"/>
    <property type="evidence" value="ECO:0007669"/>
    <property type="project" value="InterPro"/>
</dbReference>
<dbReference type="AlphaFoldDB" id="A0A4E0RFL5"/>
<evidence type="ECO:0000313" key="1">
    <source>
        <dbReference type="EMBL" id="THD25635.1"/>
    </source>
</evidence>
<dbReference type="Proteomes" id="UP000230066">
    <property type="component" value="Unassembled WGS sequence"/>
</dbReference>
<dbReference type="GO" id="GO:0051445">
    <property type="term" value="P:regulation of meiotic cell cycle"/>
    <property type="evidence" value="ECO:0007669"/>
    <property type="project" value="TreeGrafter"/>
</dbReference>
<dbReference type="PANTHER" id="PTHR35258:SF1">
    <property type="entry name" value="SPERMATOGENESIS-ASSOCIATED PROTEIN 22"/>
    <property type="match status" value="1"/>
</dbReference>
<dbReference type="GO" id="GO:0000711">
    <property type="term" value="P:meiotic DNA repair synthesis"/>
    <property type="evidence" value="ECO:0007669"/>
    <property type="project" value="InterPro"/>
</dbReference>
<keyword evidence="2" id="KW-1185">Reference proteome</keyword>
<dbReference type="EMBL" id="JXXN02001056">
    <property type="protein sequence ID" value="THD25635.1"/>
    <property type="molecule type" value="Genomic_DNA"/>
</dbReference>